<feature type="signal peptide" evidence="2">
    <location>
        <begin position="1"/>
        <end position="25"/>
    </location>
</feature>
<evidence type="ECO:0000256" key="2">
    <source>
        <dbReference type="SAM" id="SignalP"/>
    </source>
</evidence>
<accession>A0ABY6P211</accession>
<feature type="chain" id="PRO_5045661784" evidence="2">
    <location>
        <begin position="26"/>
        <end position="203"/>
    </location>
</feature>
<gene>
    <name evidence="3" type="ORF">RHODO2019_04350</name>
</gene>
<organism evidence="3 4">
    <name type="scientific">Rhodococcus antarcticus</name>
    <dbReference type="NCBI Taxonomy" id="2987751"/>
    <lineage>
        <taxon>Bacteria</taxon>
        <taxon>Bacillati</taxon>
        <taxon>Actinomycetota</taxon>
        <taxon>Actinomycetes</taxon>
        <taxon>Mycobacteriales</taxon>
        <taxon>Nocardiaceae</taxon>
        <taxon>Rhodococcus</taxon>
    </lineage>
</organism>
<keyword evidence="1" id="KW-1133">Transmembrane helix</keyword>
<sequence>MSSRLLATALLVSAVAGSGWVAATAVGPPGDSVTTTAPNASPGWTLVVLDAATGRTSGVFAGPGDGPAVVPGFGFTESYLSQLRAAQSLRNGTLLSSVTGPDVRTDSSLSPAGGAGDGLRPVLAALAGLGLVAAVLGGAGRHGRRWTPRAAAGTAVLAAGGLAAVTAVVGVLGWWSPVLAASGLAAGLGAVLLRRERVRGAPA</sequence>
<evidence type="ECO:0000313" key="4">
    <source>
        <dbReference type="Proteomes" id="UP001164965"/>
    </source>
</evidence>
<reference evidence="3" key="1">
    <citation type="submission" date="2022-10" db="EMBL/GenBank/DDBJ databases">
        <title>Rhodococcus sp.75.</title>
        <authorList>
            <person name="Sun M."/>
        </authorList>
    </citation>
    <scope>NUCLEOTIDE SEQUENCE</scope>
    <source>
        <strain evidence="3">75</strain>
    </source>
</reference>
<dbReference type="RefSeq" id="WP_265383793.1">
    <property type="nucleotide sequence ID" value="NZ_CP110615.1"/>
</dbReference>
<name>A0ABY6P211_9NOCA</name>
<dbReference type="EMBL" id="CP110615">
    <property type="protein sequence ID" value="UZJ25689.1"/>
    <property type="molecule type" value="Genomic_DNA"/>
</dbReference>
<proteinExistence type="predicted"/>
<feature type="transmembrane region" description="Helical" evidence="1">
    <location>
        <begin position="150"/>
        <end position="168"/>
    </location>
</feature>
<evidence type="ECO:0000256" key="1">
    <source>
        <dbReference type="SAM" id="Phobius"/>
    </source>
</evidence>
<keyword evidence="1" id="KW-0812">Transmembrane</keyword>
<keyword evidence="2" id="KW-0732">Signal</keyword>
<keyword evidence="1" id="KW-0472">Membrane</keyword>
<evidence type="ECO:0000313" key="3">
    <source>
        <dbReference type="EMBL" id="UZJ25689.1"/>
    </source>
</evidence>
<keyword evidence="4" id="KW-1185">Reference proteome</keyword>
<dbReference type="Proteomes" id="UP001164965">
    <property type="component" value="Chromosome"/>
</dbReference>
<feature type="transmembrane region" description="Helical" evidence="1">
    <location>
        <begin position="118"/>
        <end position="138"/>
    </location>
</feature>
<protein>
    <submittedName>
        <fullName evidence="3">Uncharacterized protein</fullName>
    </submittedName>
</protein>